<evidence type="ECO:0000256" key="8">
    <source>
        <dbReference type="ARBA" id="ARBA00022989"/>
    </source>
</evidence>
<keyword evidence="4" id="KW-1003">Cell membrane</keyword>
<keyword evidence="6" id="KW-0812">Transmembrane</keyword>
<dbReference type="InterPro" id="IPR036097">
    <property type="entry name" value="HisK_dim/P_sf"/>
</dbReference>
<accession>A0A6M8BKH5</accession>
<dbReference type="Gene3D" id="3.30.450.20">
    <property type="entry name" value="PAS domain"/>
    <property type="match status" value="1"/>
</dbReference>
<keyword evidence="8" id="KW-0472">Membrane</keyword>
<evidence type="ECO:0000256" key="5">
    <source>
        <dbReference type="ARBA" id="ARBA00022553"/>
    </source>
</evidence>
<dbReference type="InterPro" id="IPR004358">
    <property type="entry name" value="Sig_transdc_His_kin-like_C"/>
</dbReference>
<evidence type="ECO:0000256" key="3">
    <source>
        <dbReference type="ARBA" id="ARBA00012438"/>
    </source>
</evidence>
<dbReference type="Gene3D" id="3.30.565.10">
    <property type="entry name" value="Histidine kinase-like ATPase, C-terminal domain"/>
    <property type="match status" value="1"/>
</dbReference>
<evidence type="ECO:0000256" key="2">
    <source>
        <dbReference type="ARBA" id="ARBA00004651"/>
    </source>
</evidence>
<dbReference type="CDD" id="cd12913">
    <property type="entry name" value="PDC1_MCP_like"/>
    <property type="match status" value="1"/>
</dbReference>
<dbReference type="Proteomes" id="UP000505210">
    <property type="component" value="Chromosome"/>
</dbReference>
<dbReference type="SUPFAM" id="SSF103190">
    <property type="entry name" value="Sensory domain-like"/>
    <property type="match status" value="1"/>
</dbReference>
<dbReference type="PANTHER" id="PTHR43065">
    <property type="entry name" value="SENSOR HISTIDINE KINASE"/>
    <property type="match status" value="1"/>
</dbReference>
<dbReference type="EMBL" id="CP053661">
    <property type="protein sequence ID" value="QKD84131.1"/>
    <property type="molecule type" value="Genomic_DNA"/>
</dbReference>
<proteinExistence type="predicted"/>
<dbReference type="PROSITE" id="PS50109">
    <property type="entry name" value="HIS_KIN"/>
    <property type="match status" value="1"/>
</dbReference>
<dbReference type="InterPro" id="IPR036890">
    <property type="entry name" value="HATPase_C_sf"/>
</dbReference>
<dbReference type="InterPro" id="IPR003661">
    <property type="entry name" value="HisK_dim/P_dom"/>
</dbReference>
<dbReference type="InterPro" id="IPR029151">
    <property type="entry name" value="Sensor-like_sf"/>
</dbReference>
<dbReference type="RefSeq" id="WP_172358191.1">
    <property type="nucleotide sequence ID" value="NZ_CP053661.1"/>
</dbReference>
<dbReference type="EC" id="2.7.13.3" evidence="3"/>
<evidence type="ECO:0000313" key="11">
    <source>
        <dbReference type="EMBL" id="QKD84131.1"/>
    </source>
</evidence>
<dbReference type="SUPFAM" id="SSF47384">
    <property type="entry name" value="Homodimeric domain of signal transducing histidine kinase"/>
    <property type="match status" value="1"/>
</dbReference>
<dbReference type="InterPro" id="IPR005467">
    <property type="entry name" value="His_kinase_dom"/>
</dbReference>
<dbReference type="SUPFAM" id="SSF55874">
    <property type="entry name" value="ATPase domain of HSP90 chaperone/DNA topoisomerase II/histidine kinase"/>
    <property type="match status" value="1"/>
</dbReference>
<evidence type="ECO:0000259" key="10">
    <source>
        <dbReference type="PROSITE" id="PS50109"/>
    </source>
</evidence>
<dbReference type="Gene3D" id="1.10.287.130">
    <property type="match status" value="1"/>
</dbReference>
<name>A0A6M8BKH5_9CYAN</name>
<feature type="domain" description="Histidine kinase" evidence="10">
    <location>
        <begin position="365"/>
        <end position="635"/>
    </location>
</feature>
<evidence type="ECO:0000313" key="12">
    <source>
        <dbReference type="Proteomes" id="UP000505210"/>
    </source>
</evidence>
<organism evidence="11 12">
    <name type="scientific">Thermoleptolyngbya sichuanensis A183</name>
    <dbReference type="NCBI Taxonomy" id="2737172"/>
    <lineage>
        <taxon>Bacteria</taxon>
        <taxon>Bacillati</taxon>
        <taxon>Cyanobacteriota</taxon>
        <taxon>Cyanophyceae</taxon>
        <taxon>Oculatellales</taxon>
        <taxon>Oculatellaceae</taxon>
        <taxon>Thermoleptolyngbya</taxon>
        <taxon>Thermoleptolyngbya sichuanensis</taxon>
    </lineage>
</organism>
<keyword evidence="12" id="KW-1185">Reference proteome</keyword>
<dbReference type="GO" id="GO:0005886">
    <property type="term" value="C:plasma membrane"/>
    <property type="evidence" value="ECO:0007669"/>
    <property type="project" value="UniProtKB-SubCell"/>
</dbReference>
<comment type="catalytic activity">
    <reaction evidence="1">
        <text>ATP + protein L-histidine = ADP + protein N-phospho-L-histidine.</text>
        <dbReference type="EC" id="2.7.13.3"/>
    </reaction>
</comment>
<keyword evidence="5" id="KW-0597">Phosphoprotein</keyword>
<evidence type="ECO:0000256" key="7">
    <source>
        <dbReference type="ARBA" id="ARBA00022777"/>
    </source>
</evidence>
<dbReference type="Pfam" id="PF02518">
    <property type="entry name" value="HATPase_c"/>
    <property type="match status" value="1"/>
</dbReference>
<evidence type="ECO:0000256" key="1">
    <source>
        <dbReference type="ARBA" id="ARBA00000085"/>
    </source>
</evidence>
<keyword evidence="7" id="KW-0418">Kinase</keyword>
<gene>
    <name evidence="11" type="ORF">HPC62_19855</name>
</gene>
<dbReference type="SMART" id="SM00387">
    <property type="entry name" value="HATPase_c"/>
    <property type="match status" value="1"/>
</dbReference>
<dbReference type="AlphaFoldDB" id="A0A6M8BKH5"/>
<comment type="subcellular location">
    <subcellularLocation>
        <location evidence="2">Cell membrane</location>
        <topology evidence="2">Multi-pass membrane protein</topology>
    </subcellularLocation>
</comment>
<keyword evidence="7" id="KW-0808">Transferase</keyword>
<protein>
    <recommendedName>
        <fullName evidence="3">histidine kinase</fullName>
        <ecNumber evidence="3">2.7.13.3</ecNumber>
    </recommendedName>
</protein>
<evidence type="ECO:0000256" key="6">
    <source>
        <dbReference type="ARBA" id="ARBA00022692"/>
    </source>
</evidence>
<dbReference type="PANTHER" id="PTHR43065:SF50">
    <property type="entry name" value="HISTIDINE KINASE"/>
    <property type="match status" value="1"/>
</dbReference>
<sequence length="646" mass="72531">MALLQPPERTAASTFLRESSQVTDQIGNAFVLNLYTRVREIEALARAMSTMAETLPTVESLMQQVIPPLLNFQNDGAIAGGGVWFEPYAFAGDRERQSFFWGRDADGRLQFFDDYNQCEVGYHQEAWYVAGKYAKPGQCVWSKAYMDPHSGELMITCTAPAYRQGAFLGVVTVDLKLEGLQETVNLWQKKTGGYIIVLDYGNQFIAFPKPDWVKKTQTHASGKAVETFITLQEMVEKKPLFLPLLKAAQLADEQTFQPLQSLPTLPNATMPMLSAESKEISPEDEQRLATILTISNSSDRTDYLQQKFELEQDELLQEMAIASLFQVPKVYWKVFIVKPRSEIAIATHSLIQTDKMATLGQMVAGVAHEVNNPLNFVVGNLSHASAQTEDLLSILRLYQKHYPEPAAEIQQAIASVDLDFIAEDLPKLIRSMKMGGDRALEITQQLRNFSRMDESVRRATNLVQELENTLVILGHRFKPKRDRPPIQLIKEYQAIPEIECYPGLLNQVFMNLLVNAIDALEEGIHSKQVTYSKQVIYSKHSSPAHDFCPTIWMQVSLANDTDVQIDISDNGPGISPERQARLFEPFFTTKPTGKGTGLGLAICRQIVEQRHRGTLTCQSTPFQKTTFTVRLPLAMMPKSSPESSSI</sequence>
<reference evidence="11 12" key="1">
    <citation type="submission" date="2020-05" db="EMBL/GenBank/DDBJ databases">
        <title>Complete genome sequence of of a novel Thermoleptolyngbya strain isolated from hot springs of Ganzi, Sichuan China.</title>
        <authorList>
            <person name="Tang J."/>
            <person name="Daroch M."/>
            <person name="Li L."/>
            <person name="Waleron K."/>
            <person name="Waleron M."/>
            <person name="Waleron M."/>
        </authorList>
    </citation>
    <scope>NUCLEOTIDE SEQUENCE [LARGE SCALE GENOMIC DNA]</scope>
    <source>
        <strain evidence="11 12">PKUAC-SCTA183</strain>
    </source>
</reference>
<dbReference type="Pfam" id="PF22673">
    <property type="entry name" value="MCP-like_PDC_1"/>
    <property type="match status" value="1"/>
</dbReference>
<evidence type="ECO:0000256" key="4">
    <source>
        <dbReference type="ARBA" id="ARBA00022475"/>
    </source>
</evidence>
<dbReference type="KEGG" id="theu:HPC62_19855"/>
<dbReference type="InterPro" id="IPR003594">
    <property type="entry name" value="HATPase_dom"/>
</dbReference>
<dbReference type="CDD" id="cd00082">
    <property type="entry name" value="HisKA"/>
    <property type="match status" value="1"/>
</dbReference>
<dbReference type="GO" id="GO:0000155">
    <property type="term" value="F:phosphorelay sensor kinase activity"/>
    <property type="evidence" value="ECO:0007669"/>
    <property type="project" value="InterPro"/>
</dbReference>
<dbReference type="PRINTS" id="PR00344">
    <property type="entry name" value="BCTRLSENSOR"/>
</dbReference>
<keyword evidence="8" id="KW-1133">Transmembrane helix</keyword>
<keyword evidence="9" id="KW-0902">Two-component regulatory system</keyword>
<evidence type="ECO:0000256" key="9">
    <source>
        <dbReference type="ARBA" id="ARBA00023012"/>
    </source>
</evidence>